<dbReference type="SUPFAM" id="SSF52540">
    <property type="entry name" value="P-loop containing nucleoside triphosphate hydrolases"/>
    <property type="match status" value="1"/>
</dbReference>
<accession>A0A4T2HB75</accession>
<dbReference type="CDD" id="cd19481">
    <property type="entry name" value="RecA-like_protease"/>
    <property type="match status" value="1"/>
</dbReference>
<dbReference type="SMART" id="SM00382">
    <property type="entry name" value="AAA"/>
    <property type="match status" value="1"/>
</dbReference>
<evidence type="ECO:0000313" key="4">
    <source>
        <dbReference type="EMBL" id="MYN69788.1"/>
    </source>
</evidence>
<dbReference type="PANTHER" id="PTHR23073">
    <property type="entry name" value="26S PROTEASOME REGULATORY SUBUNIT"/>
    <property type="match status" value="1"/>
</dbReference>
<dbReference type="InterPro" id="IPR003959">
    <property type="entry name" value="ATPase_AAA_core"/>
</dbReference>
<dbReference type="GO" id="GO:0005524">
    <property type="term" value="F:ATP binding"/>
    <property type="evidence" value="ECO:0007669"/>
    <property type="project" value="UniProtKB-KW"/>
</dbReference>
<organism evidence="4 5">
    <name type="scientific">Streptococcus suis</name>
    <dbReference type="NCBI Taxonomy" id="1307"/>
    <lineage>
        <taxon>Bacteria</taxon>
        <taxon>Bacillati</taxon>
        <taxon>Bacillota</taxon>
        <taxon>Bacilli</taxon>
        <taxon>Lactobacillales</taxon>
        <taxon>Streptococcaceae</taxon>
        <taxon>Streptococcus</taxon>
    </lineage>
</organism>
<gene>
    <name evidence="4" type="ORF">GLP18_06045</name>
</gene>
<evidence type="ECO:0000256" key="3">
    <source>
        <dbReference type="ARBA" id="ARBA00022840"/>
    </source>
</evidence>
<keyword evidence="2" id="KW-0547">Nucleotide-binding</keyword>
<dbReference type="InterPro" id="IPR027417">
    <property type="entry name" value="P-loop_NTPase"/>
</dbReference>
<comment type="similarity">
    <text evidence="1">Belongs to the AAA ATPase family.</text>
</comment>
<evidence type="ECO:0000256" key="1">
    <source>
        <dbReference type="ARBA" id="ARBA00006914"/>
    </source>
</evidence>
<reference evidence="4 5" key="1">
    <citation type="submission" date="2019-11" db="EMBL/GenBank/DDBJ databases">
        <title>Divergent Streptococcus suis from cattle.</title>
        <authorList>
            <person name="Williamson C."/>
        </authorList>
    </citation>
    <scope>NUCLEOTIDE SEQUENCE [LARGE SCALE GENOMIC DNA]</scope>
    <source>
        <strain evidence="4 5">10-36905</strain>
    </source>
</reference>
<proteinExistence type="inferred from homology"/>
<evidence type="ECO:0000256" key="2">
    <source>
        <dbReference type="ARBA" id="ARBA00022741"/>
    </source>
</evidence>
<keyword evidence="3" id="KW-0067">ATP-binding</keyword>
<dbReference type="Gene3D" id="3.40.50.300">
    <property type="entry name" value="P-loop containing nucleotide triphosphate hydrolases"/>
    <property type="match status" value="1"/>
</dbReference>
<dbReference type="Gene3D" id="1.10.8.60">
    <property type="match status" value="1"/>
</dbReference>
<evidence type="ECO:0000313" key="5">
    <source>
        <dbReference type="Proteomes" id="UP000483765"/>
    </source>
</evidence>
<dbReference type="Proteomes" id="UP000483765">
    <property type="component" value="Unassembled WGS sequence"/>
</dbReference>
<dbReference type="EMBL" id="WNXH01000008">
    <property type="protein sequence ID" value="MYN69788.1"/>
    <property type="molecule type" value="Genomic_DNA"/>
</dbReference>
<dbReference type="Pfam" id="PF00004">
    <property type="entry name" value="AAA"/>
    <property type="match status" value="1"/>
</dbReference>
<comment type="caution">
    <text evidence="4">The sequence shown here is derived from an EMBL/GenBank/DDBJ whole genome shotgun (WGS) entry which is preliminary data.</text>
</comment>
<dbReference type="InterPro" id="IPR003593">
    <property type="entry name" value="AAA+_ATPase"/>
</dbReference>
<name>A0A4T2HB75_STRSU</name>
<protein>
    <submittedName>
        <fullName evidence="4">AAA family ATPase</fullName>
    </submittedName>
</protein>
<dbReference type="InterPro" id="IPR050221">
    <property type="entry name" value="26S_Proteasome_ATPase"/>
</dbReference>
<dbReference type="GO" id="GO:0016887">
    <property type="term" value="F:ATP hydrolysis activity"/>
    <property type="evidence" value="ECO:0007669"/>
    <property type="project" value="InterPro"/>
</dbReference>
<sequence>MMKYSIEIGKIIEGALKHDQTKVFNYTKQLVSKLEKDGDSRSAIKFQRLLSAQAESTLTPMNSTNSIDIPVDTESRMNLADIIYPHQNDTEVILSKRNEEKLNSFILSYQNADKLNSIGINVSNSLLLYGPPGCGKTKSAYLIAKKLNLPLIVARLDSLISSYLGTTAKNIRSLFEFAQKMPCVLFLDEFDAIAKARDDNNELGELKRVVNSLLQNIDTMSNDSLILAATNHQQLLDLAIWRRFDYKLEIELPDKTAIAELITLFSNDIYKFNQKEILEISTLFDGQSGSDIEDIMTKAIRNSVIHNSSFNLSSIYEEMFIAQNIIPQNCEDSREQLKIKAKYLREKDSKIFSLQTIADILGSSKTTIQKMVKEV</sequence>
<dbReference type="AlphaFoldDB" id="A0A4T2HB75"/>